<gene>
    <name evidence="2" type="ORF">K435DRAFT_607398</name>
</gene>
<feature type="compositionally biased region" description="Low complexity" evidence="1">
    <location>
        <begin position="112"/>
        <end position="123"/>
    </location>
</feature>
<evidence type="ECO:0000313" key="2">
    <source>
        <dbReference type="EMBL" id="THU80273.1"/>
    </source>
</evidence>
<name>A0A4S8KWR2_DENBC</name>
<dbReference type="EMBL" id="ML179921">
    <property type="protein sequence ID" value="THU80273.1"/>
    <property type="molecule type" value="Genomic_DNA"/>
</dbReference>
<evidence type="ECO:0000256" key="1">
    <source>
        <dbReference type="SAM" id="MobiDB-lite"/>
    </source>
</evidence>
<feature type="region of interest" description="Disordered" evidence="1">
    <location>
        <begin position="40"/>
        <end position="140"/>
    </location>
</feature>
<protein>
    <submittedName>
        <fullName evidence="2">Uncharacterized protein</fullName>
    </submittedName>
</protein>
<feature type="compositionally biased region" description="Basic and acidic residues" evidence="1">
    <location>
        <begin position="84"/>
        <end position="96"/>
    </location>
</feature>
<proteinExistence type="predicted"/>
<organism evidence="2 3">
    <name type="scientific">Dendrothele bispora (strain CBS 962.96)</name>
    <dbReference type="NCBI Taxonomy" id="1314807"/>
    <lineage>
        <taxon>Eukaryota</taxon>
        <taxon>Fungi</taxon>
        <taxon>Dikarya</taxon>
        <taxon>Basidiomycota</taxon>
        <taxon>Agaricomycotina</taxon>
        <taxon>Agaricomycetes</taxon>
        <taxon>Agaricomycetidae</taxon>
        <taxon>Agaricales</taxon>
        <taxon>Agaricales incertae sedis</taxon>
        <taxon>Dendrothele</taxon>
    </lineage>
</organism>
<dbReference type="OrthoDB" id="3053679at2759"/>
<accession>A0A4S8KWR2</accession>
<dbReference type="Proteomes" id="UP000297245">
    <property type="component" value="Unassembled WGS sequence"/>
</dbReference>
<dbReference type="AlphaFoldDB" id="A0A4S8KWR2"/>
<reference evidence="2 3" key="1">
    <citation type="journal article" date="2019" name="Nat. Ecol. Evol.">
        <title>Megaphylogeny resolves global patterns of mushroom evolution.</title>
        <authorList>
            <person name="Varga T."/>
            <person name="Krizsan K."/>
            <person name="Foldi C."/>
            <person name="Dima B."/>
            <person name="Sanchez-Garcia M."/>
            <person name="Sanchez-Ramirez S."/>
            <person name="Szollosi G.J."/>
            <person name="Szarkandi J.G."/>
            <person name="Papp V."/>
            <person name="Albert L."/>
            <person name="Andreopoulos W."/>
            <person name="Angelini C."/>
            <person name="Antonin V."/>
            <person name="Barry K.W."/>
            <person name="Bougher N.L."/>
            <person name="Buchanan P."/>
            <person name="Buyck B."/>
            <person name="Bense V."/>
            <person name="Catcheside P."/>
            <person name="Chovatia M."/>
            <person name="Cooper J."/>
            <person name="Damon W."/>
            <person name="Desjardin D."/>
            <person name="Finy P."/>
            <person name="Geml J."/>
            <person name="Haridas S."/>
            <person name="Hughes K."/>
            <person name="Justo A."/>
            <person name="Karasinski D."/>
            <person name="Kautmanova I."/>
            <person name="Kiss B."/>
            <person name="Kocsube S."/>
            <person name="Kotiranta H."/>
            <person name="LaButti K.M."/>
            <person name="Lechner B.E."/>
            <person name="Liimatainen K."/>
            <person name="Lipzen A."/>
            <person name="Lukacs Z."/>
            <person name="Mihaltcheva S."/>
            <person name="Morgado L.N."/>
            <person name="Niskanen T."/>
            <person name="Noordeloos M.E."/>
            <person name="Ohm R.A."/>
            <person name="Ortiz-Santana B."/>
            <person name="Ovrebo C."/>
            <person name="Racz N."/>
            <person name="Riley R."/>
            <person name="Savchenko A."/>
            <person name="Shiryaev A."/>
            <person name="Soop K."/>
            <person name="Spirin V."/>
            <person name="Szebenyi C."/>
            <person name="Tomsovsky M."/>
            <person name="Tulloss R.E."/>
            <person name="Uehling J."/>
            <person name="Grigoriev I.V."/>
            <person name="Vagvolgyi C."/>
            <person name="Papp T."/>
            <person name="Martin F.M."/>
            <person name="Miettinen O."/>
            <person name="Hibbett D.S."/>
            <person name="Nagy L.G."/>
        </authorList>
    </citation>
    <scope>NUCLEOTIDE SEQUENCE [LARGE SCALE GENOMIC DNA]</scope>
    <source>
        <strain evidence="2 3">CBS 962.96</strain>
    </source>
</reference>
<keyword evidence="3" id="KW-1185">Reference proteome</keyword>
<sequence length="204" mass="22639">MVYLGVAPGGHGNRFMRLPNNVVFTLAHAIFEETVFPKCEKHGQEDTQDDGPAAPSPPPSPLAEEPELEQPPAPRTSGRQRKKTVGDSETWRDPGKKPRGRPSRPTVPKQVPGPSSAPGNPGSTIPSDTQSAPPEREEEVAQLCREGGVKFINYLLSQAVTEESVNNAYKNIREWHYRDIARLPKAEQEEWKTACREELEALRK</sequence>
<evidence type="ECO:0000313" key="3">
    <source>
        <dbReference type="Proteomes" id="UP000297245"/>
    </source>
</evidence>
<feature type="non-terminal residue" evidence="2">
    <location>
        <position position="204"/>
    </location>
</feature>